<name>A0A8H5GYE1_9AGAR</name>
<proteinExistence type="predicted"/>
<dbReference type="AlphaFoldDB" id="A0A8H5GYE1"/>
<dbReference type="SUPFAM" id="SSF52047">
    <property type="entry name" value="RNI-like"/>
    <property type="match status" value="1"/>
</dbReference>
<accession>A0A8H5GYE1</accession>
<reference evidence="1 2" key="1">
    <citation type="journal article" date="2020" name="ISME J.">
        <title>Uncovering the hidden diversity of litter-decomposition mechanisms in mushroom-forming fungi.</title>
        <authorList>
            <person name="Floudas D."/>
            <person name="Bentzer J."/>
            <person name="Ahren D."/>
            <person name="Johansson T."/>
            <person name="Persson P."/>
            <person name="Tunlid A."/>
        </authorList>
    </citation>
    <scope>NUCLEOTIDE SEQUENCE [LARGE SCALE GENOMIC DNA]</scope>
    <source>
        <strain evidence="1 2">CBS 661.87</strain>
    </source>
</reference>
<gene>
    <name evidence="1" type="ORF">D9615_007435</name>
</gene>
<sequence length="518" mass="57125">MQRALLIDEIIRHIFQGSLEDGLGTLNALARSCRAWEGPALDYLWTRLFSIAPLLHLIPSVQLVNGIYVLEQTNISPDLTRFHLYARRVKYIAHRQNVKVHPAILSLLTTENGALAHPVALLPSLRSAQISTSNCDIIQACLSLSDKLANLDLDLGFKSRGSHTSNEHIRQYLQEVVRIAPDLQRLSIRGSITQNLLGLVTSMRNLHTLSLRLGSSLTMEVLLAVATFPNLSELELHAGHLDADDLSDALRIQDLPVFPSLKILRMRAHTPVLELIINNIPADTLHTLRVEAEDPSGVSVAWSNIFKAICYKAANTLQNLTLEHHIELDDVDIESAPSADTLGPSPGASKTNTPIPFDDLKTLRSLRHLRHVVFDTTLPPAVSDEEMTTLVTAWPELRHLDIGTTLPSGQAKLPTFLSLNALATRAPKLEALVMSADISGIESATILAAVPRQHALMRLTLACTSTSDPEQVARYLHRLFPSLIEVDGLPEREEEWGRIRDALQRLRLASSPQALASL</sequence>
<evidence type="ECO:0008006" key="3">
    <source>
        <dbReference type="Google" id="ProtNLM"/>
    </source>
</evidence>
<evidence type="ECO:0000313" key="2">
    <source>
        <dbReference type="Proteomes" id="UP000565441"/>
    </source>
</evidence>
<dbReference type="InterPro" id="IPR032675">
    <property type="entry name" value="LRR_dom_sf"/>
</dbReference>
<dbReference type="EMBL" id="JAACJP010000040">
    <property type="protein sequence ID" value="KAF5373247.1"/>
    <property type="molecule type" value="Genomic_DNA"/>
</dbReference>
<dbReference type="OrthoDB" id="2663142at2759"/>
<keyword evidence="2" id="KW-1185">Reference proteome</keyword>
<organism evidence="1 2">
    <name type="scientific">Tricholomella constricta</name>
    <dbReference type="NCBI Taxonomy" id="117010"/>
    <lineage>
        <taxon>Eukaryota</taxon>
        <taxon>Fungi</taxon>
        <taxon>Dikarya</taxon>
        <taxon>Basidiomycota</taxon>
        <taxon>Agaricomycotina</taxon>
        <taxon>Agaricomycetes</taxon>
        <taxon>Agaricomycetidae</taxon>
        <taxon>Agaricales</taxon>
        <taxon>Tricholomatineae</taxon>
        <taxon>Lyophyllaceae</taxon>
        <taxon>Tricholomella</taxon>
    </lineage>
</organism>
<dbReference type="Proteomes" id="UP000565441">
    <property type="component" value="Unassembled WGS sequence"/>
</dbReference>
<protein>
    <recommendedName>
        <fullName evidence="3">F-box domain-containing protein</fullName>
    </recommendedName>
</protein>
<dbReference type="Gene3D" id="3.80.10.10">
    <property type="entry name" value="Ribonuclease Inhibitor"/>
    <property type="match status" value="1"/>
</dbReference>
<evidence type="ECO:0000313" key="1">
    <source>
        <dbReference type="EMBL" id="KAF5373247.1"/>
    </source>
</evidence>
<comment type="caution">
    <text evidence="1">The sequence shown here is derived from an EMBL/GenBank/DDBJ whole genome shotgun (WGS) entry which is preliminary data.</text>
</comment>